<protein>
    <submittedName>
        <fullName evidence="1">Uncharacterized protein</fullName>
    </submittedName>
</protein>
<name>A0A3E2BPI7_9BACT</name>
<proteinExistence type="predicted"/>
<accession>A0A3E2BPI7</accession>
<dbReference type="EMBL" id="QUAH01000003">
    <property type="protein sequence ID" value="RFT16557.1"/>
    <property type="molecule type" value="Genomic_DNA"/>
</dbReference>
<dbReference type="AlphaFoldDB" id="A0A3E2BPI7"/>
<evidence type="ECO:0000313" key="1">
    <source>
        <dbReference type="EMBL" id="RFT16557.1"/>
    </source>
</evidence>
<dbReference type="Proteomes" id="UP000257323">
    <property type="component" value="Unassembled WGS sequence"/>
</dbReference>
<reference evidence="1 2" key="1">
    <citation type="submission" date="2018-08" db="EMBL/GenBank/DDBJ databases">
        <title>Genome analysis of the thermophilic bacterium of the candidate phylum Aminicenantes from deep subsurface aquifer revealed its physiology and ecological role.</title>
        <authorList>
            <person name="Kadnikov V.V."/>
            <person name="Mardanov A.V."/>
            <person name="Beletsky A.V."/>
            <person name="Karnachuk O.V."/>
            <person name="Ravin N.V."/>
        </authorList>
    </citation>
    <scope>NUCLEOTIDE SEQUENCE [LARGE SCALE GENOMIC DNA]</scope>
    <source>
        <strain evidence="1">BY38</strain>
    </source>
</reference>
<organism evidence="1 2">
    <name type="scientific">Candidatus Saccharicenans subterraneus</name>
    <dbReference type="NCBI Taxonomy" id="2508984"/>
    <lineage>
        <taxon>Bacteria</taxon>
        <taxon>Candidatus Aminicenantota</taxon>
        <taxon>Candidatus Aminicenantia</taxon>
        <taxon>Candidatus Aminicenantales</taxon>
        <taxon>Candidatus Saccharicenantaceae</taxon>
        <taxon>Candidatus Saccharicenans</taxon>
    </lineage>
</organism>
<comment type="caution">
    <text evidence="1">The sequence shown here is derived from an EMBL/GenBank/DDBJ whole genome shotgun (WGS) entry which is preliminary data.</text>
</comment>
<evidence type="ECO:0000313" key="2">
    <source>
        <dbReference type="Proteomes" id="UP000257323"/>
    </source>
</evidence>
<sequence length="38" mass="4297">MDNILFIFLATLIPLLAVEPDPDLLALPRLKTRLKPQP</sequence>
<gene>
    <name evidence="1" type="ORF">OP8BY_1735</name>
</gene>